<dbReference type="EMBL" id="NCVQ01000010">
    <property type="protein sequence ID" value="PWZ05642.1"/>
    <property type="molecule type" value="Genomic_DNA"/>
</dbReference>
<dbReference type="Proteomes" id="UP000251960">
    <property type="component" value="Chromosome 9"/>
</dbReference>
<sequence length="91" mass="9263">MDLPAVAAMVRSSPSIDRGCYNTSSGAPSPKEIPLPGARPPFIHGGLAAVERRPPFIHGGLATGNAARFAILSAGVFSSVYAHSAGIFSSV</sequence>
<comment type="caution">
    <text evidence="1">The sequence shown here is derived from an EMBL/GenBank/DDBJ whole genome shotgun (WGS) entry which is preliminary data.</text>
</comment>
<reference evidence="1 2" key="1">
    <citation type="journal article" date="2018" name="Nat. Genet.">
        <title>Extensive intraspecific gene order and gene structural variations between Mo17 and other maize genomes.</title>
        <authorList>
            <person name="Sun S."/>
            <person name="Zhou Y."/>
            <person name="Chen J."/>
            <person name="Shi J."/>
            <person name="Zhao H."/>
            <person name="Zhao H."/>
            <person name="Song W."/>
            <person name="Zhang M."/>
            <person name="Cui Y."/>
            <person name="Dong X."/>
            <person name="Liu H."/>
            <person name="Ma X."/>
            <person name="Jiao Y."/>
            <person name="Wang B."/>
            <person name="Wei X."/>
            <person name="Stein J.C."/>
            <person name="Glaubitz J.C."/>
            <person name="Lu F."/>
            <person name="Yu G."/>
            <person name="Liang C."/>
            <person name="Fengler K."/>
            <person name="Li B."/>
            <person name="Rafalski A."/>
            <person name="Schnable P.S."/>
            <person name="Ware D.H."/>
            <person name="Buckler E.S."/>
            <person name="Lai J."/>
        </authorList>
    </citation>
    <scope>NUCLEOTIDE SEQUENCE [LARGE SCALE GENOMIC DNA]</scope>
    <source>
        <strain evidence="2">cv. Missouri 17</strain>
        <tissue evidence="1">Seedling</tissue>
    </source>
</reference>
<dbReference type="AlphaFoldDB" id="A0A3L6DAM1"/>
<protein>
    <submittedName>
        <fullName evidence="1">Uncharacterized protein</fullName>
    </submittedName>
</protein>
<proteinExistence type="predicted"/>
<organism evidence="1 2">
    <name type="scientific">Zea mays</name>
    <name type="common">Maize</name>
    <dbReference type="NCBI Taxonomy" id="4577"/>
    <lineage>
        <taxon>Eukaryota</taxon>
        <taxon>Viridiplantae</taxon>
        <taxon>Streptophyta</taxon>
        <taxon>Embryophyta</taxon>
        <taxon>Tracheophyta</taxon>
        <taxon>Spermatophyta</taxon>
        <taxon>Magnoliopsida</taxon>
        <taxon>Liliopsida</taxon>
        <taxon>Poales</taxon>
        <taxon>Poaceae</taxon>
        <taxon>PACMAD clade</taxon>
        <taxon>Panicoideae</taxon>
        <taxon>Andropogonodae</taxon>
        <taxon>Andropogoneae</taxon>
        <taxon>Tripsacinae</taxon>
        <taxon>Zea</taxon>
    </lineage>
</organism>
<gene>
    <name evidence="1" type="ORF">Zm00014a_007983</name>
</gene>
<name>A0A3L6DAM1_MAIZE</name>
<accession>A0A3L6DAM1</accession>
<evidence type="ECO:0000313" key="1">
    <source>
        <dbReference type="EMBL" id="PWZ05642.1"/>
    </source>
</evidence>
<evidence type="ECO:0000313" key="2">
    <source>
        <dbReference type="Proteomes" id="UP000251960"/>
    </source>
</evidence>